<evidence type="ECO:0000313" key="3">
    <source>
        <dbReference type="EMBL" id="SPJ92396.1"/>
    </source>
</evidence>
<organism evidence="3 4">
    <name type="scientific">Fusarium torulosum</name>
    <dbReference type="NCBI Taxonomy" id="33205"/>
    <lineage>
        <taxon>Eukaryota</taxon>
        <taxon>Fungi</taxon>
        <taxon>Dikarya</taxon>
        <taxon>Ascomycota</taxon>
        <taxon>Pezizomycotina</taxon>
        <taxon>Sordariomycetes</taxon>
        <taxon>Hypocreomycetidae</taxon>
        <taxon>Hypocreales</taxon>
        <taxon>Nectriaceae</taxon>
        <taxon>Fusarium</taxon>
    </lineage>
</organism>
<sequence length="171" mass="19429">MSGFSTSGLFPIDFQRALDALKPREKKRKRFNKPTTPRKARVTADDVWSTPQGSADIQKQLEVAESRGISTIRDFNCIIRKAMKCIDQKNSQIQRLEEEKAILKASAAAREPTGRVPVQFDPNKAFPEIEQIISARDRAEKNVLHQIEENKKKQPQINPPKTQTQDTVFVS</sequence>
<keyword evidence="4" id="KW-1185">Reference proteome</keyword>
<name>A0AAE8SQ32_9HYPO</name>
<feature type="region of interest" description="Disordered" evidence="2">
    <location>
        <begin position="23"/>
        <end position="51"/>
    </location>
</feature>
<gene>
    <name evidence="3" type="ORF">FTOL_13682</name>
</gene>
<feature type="compositionally biased region" description="Low complexity" evidence="2">
    <location>
        <begin position="155"/>
        <end position="165"/>
    </location>
</feature>
<keyword evidence="1" id="KW-0175">Coiled coil</keyword>
<evidence type="ECO:0000256" key="1">
    <source>
        <dbReference type="SAM" id="Coils"/>
    </source>
</evidence>
<evidence type="ECO:0000313" key="4">
    <source>
        <dbReference type="Proteomes" id="UP001187734"/>
    </source>
</evidence>
<evidence type="ECO:0008006" key="5">
    <source>
        <dbReference type="Google" id="ProtNLM"/>
    </source>
</evidence>
<dbReference type="Proteomes" id="UP001187734">
    <property type="component" value="Unassembled WGS sequence"/>
</dbReference>
<feature type="region of interest" description="Disordered" evidence="2">
    <location>
        <begin position="148"/>
        <end position="171"/>
    </location>
</feature>
<evidence type="ECO:0000256" key="2">
    <source>
        <dbReference type="SAM" id="MobiDB-lite"/>
    </source>
</evidence>
<protein>
    <recommendedName>
        <fullName evidence="5">Transposase</fullName>
    </recommendedName>
</protein>
<reference evidence="3" key="1">
    <citation type="submission" date="2018-03" db="EMBL/GenBank/DDBJ databases">
        <authorList>
            <person name="Guldener U."/>
        </authorList>
    </citation>
    <scope>NUCLEOTIDE SEQUENCE</scope>
</reference>
<proteinExistence type="predicted"/>
<accession>A0AAE8SQ32</accession>
<dbReference type="EMBL" id="ONZP01000947">
    <property type="protein sequence ID" value="SPJ92396.1"/>
    <property type="molecule type" value="Genomic_DNA"/>
</dbReference>
<comment type="caution">
    <text evidence="3">The sequence shown here is derived from an EMBL/GenBank/DDBJ whole genome shotgun (WGS) entry which is preliminary data.</text>
</comment>
<feature type="coiled-coil region" evidence="1">
    <location>
        <begin position="79"/>
        <end position="106"/>
    </location>
</feature>
<feature type="compositionally biased region" description="Basic residues" evidence="2">
    <location>
        <begin position="24"/>
        <end position="41"/>
    </location>
</feature>
<dbReference type="AlphaFoldDB" id="A0AAE8SQ32"/>